<evidence type="ECO:0000313" key="3">
    <source>
        <dbReference type="Proteomes" id="UP000886998"/>
    </source>
</evidence>
<keyword evidence="1" id="KW-0175">Coiled coil</keyword>
<dbReference type="Proteomes" id="UP000886998">
    <property type="component" value="Unassembled WGS sequence"/>
</dbReference>
<reference evidence="2" key="1">
    <citation type="submission" date="2020-08" db="EMBL/GenBank/DDBJ databases">
        <title>Multicomponent nature underlies the extraordinary mechanical properties of spider dragline silk.</title>
        <authorList>
            <person name="Kono N."/>
            <person name="Nakamura H."/>
            <person name="Mori M."/>
            <person name="Yoshida Y."/>
            <person name="Ohtoshi R."/>
            <person name="Malay A.D."/>
            <person name="Moran D.A.P."/>
            <person name="Tomita M."/>
            <person name="Numata K."/>
            <person name="Arakawa K."/>
        </authorList>
    </citation>
    <scope>NUCLEOTIDE SEQUENCE</scope>
</reference>
<gene>
    <name evidence="2" type="ORF">TNIN_414221</name>
</gene>
<dbReference type="EMBL" id="BMAV01001955">
    <property type="protein sequence ID" value="GFY40515.1"/>
    <property type="molecule type" value="Genomic_DNA"/>
</dbReference>
<dbReference type="AlphaFoldDB" id="A0A8X7BQZ1"/>
<dbReference type="InterPro" id="IPR013730">
    <property type="entry name" value="Fyv7/TAP26"/>
</dbReference>
<accession>A0A8X7BQZ1</accession>
<proteinExistence type="predicted"/>
<feature type="coiled-coil region" evidence="1">
    <location>
        <begin position="135"/>
        <end position="169"/>
    </location>
</feature>
<protein>
    <submittedName>
        <fullName evidence="2">Uncharacterized protein</fullName>
    </submittedName>
</protein>
<comment type="caution">
    <text evidence="2">The sequence shown here is derived from an EMBL/GenBank/DDBJ whole genome shotgun (WGS) entry which is preliminary data.</text>
</comment>
<dbReference type="PRINTS" id="PR01854">
    <property type="entry name" value="BR22PROTEIN"/>
</dbReference>
<sequence>MRVTCTVGYYLDGKGCNTRKKDNAASSNTSLSFWYHEFEGFSRPDTTLLRTVAFCSRVHLNQFSCRHQIHSLFVKMKPKSKKALQKGSWNRKEYAIIQSYKKMQRKSGKSLLPKQKHVKDNNNRKSFIQKAMVTYQEKRAIIEEQKRMREQERNRRKELHEKYLEKKKENFRKLSKRNKWGQPVMRGRLEILLDKIQSSVNDDSIKNN</sequence>
<evidence type="ECO:0000313" key="2">
    <source>
        <dbReference type="EMBL" id="GFY40515.1"/>
    </source>
</evidence>
<keyword evidence="3" id="KW-1185">Reference proteome</keyword>
<name>A0A8X7BQZ1_9ARAC</name>
<dbReference type="Pfam" id="PF08524">
    <property type="entry name" value="rRNA_processing"/>
    <property type="match status" value="1"/>
</dbReference>
<organism evidence="2 3">
    <name type="scientific">Trichonephila inaurata madagascariensis</name>
    <dbReference type="NCBI Taxonomy" id="2747483"/>
    <lineage>
        <taxon>Eukaryota</taxon>
        <taxon>Metazoa</taxon>
        <taxon>Ecdysozoa</taxon>
        <taxon>Arthropoda</taxon>
        <taxon>Chelicerata</taxon>
        <taxon>Arachnida</taxon>
        <taxon>Araneae</taxon>
        <taxon>Araneomorphae</taxon>
        <taxon>Entelegynae</taxon>
        <taxon>Araneoidea</taxon>
        <taxon>Nephilidae</taxon>
        <taxon>Trichonephila</taxon>
        <taxon>Trichonephila inaurata</taxon>
    </lineage>
</organism>
<dbReference type="OrthoDB" id="5377144at2759"/>
<evidence type="ECO:0000256" key="1">
    <source>
        <dbReference type="SAM" id="Coils"/>
    </source>
</evidence>